<keyword evidence="1" id="KW-0378">Hydrolase</keyword>
<dbReference type="InterPro" id="IPR050593">
    <property type="entry name" value="LovG"/>
</dbReference>
<evidence type="ECO:0000256" key="1">
    <source>
        <dbReference type="ARBA" id="ARBA00022801"/>
    </source>
</evidence>
<reference evidence="4 5" key="1">
    <citation type="journal article" date="2020" name="ISME J.">
        <title>Uncovering the hidden diversity of litter-decomposition mechanisms in mushroom-forming fungi.</title>
        <authorList>
            <person name="Floudas D."/>
            <person name="Bentzer J."/>
            <person name="Ahren D."/>
            <person name="Johansson T."/>
            <person name="Persson P."/>
            <person name="Tunlid A."/>
        </authorList>
    </citation>
    <scope>NUCLEOTIDE SEQUENCE [LARGE SCALE GENOMIC DNA]</scope>
    <source>
        <strain evidence="4 5">CBS 101986</strain>
    </source>
</reference>
<dbReference type="Pfam" id="PF03959">
    <property type="entry name" value="FSH1"/>
    <property type="match status" value="1"/>
</dbReference>
<keyword evidence="5" id="KW-1185">Reference proteome</keyword>
<evidence type="ECO:0000313" key="4">
    <source>
        <dbReference type="EMBL" id="KAF5321150.1"/>
    </source>
</evidence>
<dbReference type="PANTHER" id="PTHR48070:SF6">
    <property type="entry name" value="ESTERASE OVCA2"/>
    <property type="match status" value="1"/>
</dbReference>
<protein>
    <recommendedName>
        <fullName evidence="3">Serine hydrolase domain-containing protein</fullName>
    </recommendedName>
</protein>
<dbReference type="Gene3D" id="3.40.50.1820">
    <property type="entry name" value="alpha/beta hydrolase"/>
    <property type="match status" value="1"/>
</dbReference>
<dbReference type="SUPFAM" id="SSF53474">
    <property type="entry name" value="alpha/beta-Hydrolases"/>
    <property type="match status" value="1"/>
</dbReference>
<dbReference type="OrthoDB" id="2094269at2759"/>
<dbReference type="GO" id="GO:0016787">
    <property type="term" value="F:hydrolase activity"/>
    <property type="evidence" value="ECO:0007669"/>
    <property type="project" value="UniProtKB-KW"/>
</dbReference>
<dbReference type="InterPro" id="IPR029058">
    <property type="entry name" value="AB_hydrolase_fold"/>
</dbReference>
<feature type="domain" description="Serine hydrolase" evidence="3">
    <location>
        <begin position="8"/>
        <end position="226"/>
    </location>
</feature>
<dbReference type="GO" id="GO:0005634">
    <property type="term" value="C:nucleus"/>
    <property type="evidence" value="ECO:0007669"/>
    <property type="project" value="TreeGrafter"/>
</dbReference>
<dbReference type="GO" id="GO:0005737">
    <property type="term" value="C:cytoplasm"/>
    <property type="evidence" value="ECO:0007669"/>
    <property type="project" value="TreeGrafter"/>
</dbReference>
<comment type="caution">
    <text evidence="4">The sequence shown here is derived from an EMBL/GenBank/DDBJ whole genome shotgun (WGS) entry which is preliminary data.</text>
</comment>
<evidence type="ECO:0000259" key="3">
    <source>
        <dbReference type="Pfam" id="PF03959"/>
    </source>
</evidence>
<dbReference type="EMBL" id="JAACJJ010000028">
    <property type="protein sequence ID" value="KAF5321150.1"/>
    <property type="molecule type" value="Genomic_DNA"/>
</dbReference>
<dbReference type="Proteomes" id="UP000567179">
    <property type="component" value="Unassembled WGS sequence"/>
</dbReference>
<dbReference type="PANTHER" id="PTHR48070">
    <property type="entry name" value="ESTERASE OVCA2"/>
    <property type="match status" value="1"/>
</dbReference>
<evidence type="ECO:0000313" key="5">
    <source>
        <dbReference type="Proteomes" id="UP000567179"/>
    </source>
</evidence>
<dbReference type="InterPro" id="IPR005645">
    <property type="entry name" value="FSH-like_dom"/>
</dbReference>
<name>A0A8H5BDB7_9AGAR</name>
<dbReference type="AlphaFoldDB" id="A0A8H5BDB7"/>
<gene>
    <name evidence="4" type="ORF">D9619_002089</name>
</gene>
<feature type="region of interest" description="Disordered" evidence="2">
    <location>
        <begin position="239"/>
        <end position="266"/>
    </location>
</feature>
<organism evidence="4 5">
    <name type="scientific">Psilocybe cf. subviscida</name>
    <dbReference type="NCBI Taxonomy" id="2480587"/>
    <lineage>
        <taxon>Eukaryota</taxon>
        <taxon>Fungi</taxon>
        <taxon>Dikarya</taxon>
        <taxon>Basidiomycota</taxon>
        <taxon>Agaricomycotina</taxon>
        <taxon>Agaricomycetes</taxon>
        <taxon>Agaricomycetidae</taxon>
        <taxon>Agaricales</taxon>
        <taxon>Agaricineae</taxon>
        <taxon>Strophariaceae</taxon>
        <taxon>Psilocybe</taxon>
    </lineage>
</organism>
<sequence>MIGYIPPAKKVLVLHGYSQNASMFSNRLGALRKESKSLDYVFVNAPHTLLPADLMFDTNLPPSEFTVLEQTQANPELALRGWWRGKKGSRDRTEAAGLHDAIMTIKDMLVKQRFDGIFGFSQGGAFASLISAMLEQPELYPEFLVDGKPPHPPFKFCVSISGFRLNDPFCDKFFPYKTPTLHVLGRTDVIVVEERSQQLLEISLVKRVEEHEGGHFVPTKGQWRKFMVSWMNNPAGNHPSPTPLLAADSELGGPKSLANAATPAKA</sequence>
<proteinExistence type="predicted"/>
<accession>A0A8H5BDB7</accession>
<evidence type="ECO:0000256" key="2">
    <source>
        <dbReference type="SAM" id="MobiDB-lite"/>
    </source>
</evidence>